<dbReference type="InterPro" id="IPR036322">
    <property type="entry name" value="WD40_repeat_dom_sf"/>
</dbReference>
<dbReference type="InterPro" id="IPR001680">
    <property type="entry name" value="WD40_rpt"/>
</dbReference>
<dbReference type="GO" id="GO:0005886">
    <property type="term" value="C:plasma membrane"/>
    <property type="evidence" value="ECO:0007669"/>
    <property type="project" value="TreeGrafter"/>
</dbReference>
<name>A0A392M417_9FABA</name>
<dbReference type="GO" id="GO:0005096">
    <property type="term" value="F:GTPase activator activity"/>
    <property type="evidence" value="ECO:0007669"/>
    <property type="project" value="TreeGrafter"/>
</dbReference>
<dbReference type="AlphaFoldDB" id="A0A392M417"/>
<dbReference type="GO" id="GO:0006887">
    <property type="term" value="P:exocytosis"/>
    <property type="evidence" value="ECO:0007669"/>
    <property type="project" value="UniProtKB-KW"/>
</dbReference>
<comment type="similarity">
    <text evidence="1">Belongs to the WD repeat L(2)GL family.</text>
</comment>
<dbReference type="Gene3D" id="2.130.10.10">
    <property type="entry name" value="YVTN repeat-like/Quinoprotein amine dehydrogenase"/>
    <property type="match status" value="2"/>
</dbReference>
<dbReference type="GO" id="GO:0019905">
    <property type="term" value="F:syntaxin binding"/>
    <property type="evidence" value="ECO:0007669"/>
    <property type="project" value="TreeGrafter"/>
</dbReference>
<dbReference type="Proteomes" id="UP000265520">
    <property type="component" value="Unassembled WGS sequence"/>
</dbReference>
<dbReference type="GO" id="GO:0006893">
    <property type="term" value="P:Golgi to plasma membrane transport"/>
    <property type="evidence" value="ECO:0007669"/>
    <property type="project" value="TreeGrafter"/>
</dbReference>
<reference evidence="3 4" key="1">
    <citation type="journal article" date="2018" name="Front. Plant Sci.">
        <title>Red Clover (Trifolium pratense) and Zigzag Clover (T. medium) - A Picture of Genomic Similarities and Differences.</title>
        <authorList>
            <person name="Dluhosova J."/>
            <person name="Istvanek J."/>
            <person name="Nedelnik J."/>
            <person name="Repkova J."/>
        </authorList>
    </citation>
    <scope>NUCLEOTIDE SEQUENCE [LARGE SCALE GENOMIC DNA]</scope>
    <source>
        <strain evidence="4">cv. 10/8</strain>
        <tissue evidence="3">Leaf</tissue>
    </source>
</reference>
<keyword evidence="2" id="KW-0268">Exocytosis</keyword>
<dbReference type="EMBL" id="LXQA010001910">
    <property type="protein sequence ID" value="MCH81124.1"/>
    <property type="molecule type" value="Genomic_DNA"/>
</dbReference>
<evidence type="ECO:0000313" key="4">
    <source>
        <dbReference type="Proteomes" id="UP000265520"/>
    </source>
</evidence>
<comment type="caution">
    <text evidence="3">The sequence shown here is derived from an EMBL/GenBank/DDBJ whole genome shotgun (WGS) entry which is preliminary data.</text>
</comment>
<dbReference type="SMART" id="SM00320">
    <property type="entry name" value="WD40"/>
    <property type="match status" value="4"/>
</dbReference>
<accession>A0A392M417</accession>
<gene>
    <name evidence="3" type="ORF">A2U01_0001905</name>
</gene>
<dbReference type="PANTHER" id="PTHR10241">
    <property type="entry name" value="LETHAL 2 GIANT LARVAE PROTEIN"/>
    <property type="match status" value="1"/>
</dbReference>
<dbReference type="SUPFAM" id="SSF50978">
    <property type="entry name" value="WD40 repeat-like"/>
    <property type="match status" value="1"/>
</dbReference>
<evidence type="ECO:0000313" key="3">
    <source>
        <dbReference type="EMBL" id="MCH81124.1"/>
    </source>
</evidence>
<keyword evidence="4" id="KW-1185">Reference proteome</keyword>
<dbReference type="PANTHER" id="PTHR10241:SF39">
    <property type="entry name" value="TRANSCRIPTION FACTOR WD40-LIKE FAMILY-RELATED"/>
    <property type="match status" value="1"/>
</dbReference>
<feature type="non-terminal residue" evidence="3">
    <location>
        <position position="1"/>
    </location>
</feature>
<sequence length="509" mass="55728">VLVIFRNGQIILWDIHESRTIFRTGGNILQPLHNNETKKVSSACWSCPFGSKVVVGYNNGEIFIWSIPSLNIGNGSSASEYYSSQSTPLLKLNLGYKSEKISIGSIKWLYAGGKASRLYVMGASDYASSNLLQVVLLNEHTESRTIKLGLLLSECCVDMEIISTSTEQGKQHKQDSFLLLGKSGHVYLYDDTFIERYLLQCQSKSTPSLPKDVIAKLPLADSSITISKFISNNSNVFYSEDESENEFSLSGIPLTTLYFDINSPLLVTGDQNGTVRIFRFKPEPYATNIFSGSKKGTEHIIQSVKIVKINGAVTSVNIDHSSTRLAVGSDQGHVSVFNMDGLTLSYQKHIASEIAAGITSLQFLTCSLHGFDKNILAVGTKDSSVLALDNETGNTMSTGTVQPKKPSKALFVQVFDGQGEQLTGSVTKDGFDSNEGHNIENATTKQLYILLCSEKALYVYSLVHAIQGVKKVLHKKKFHSSSCCWASTFYGPSGVGLVLLFTDGRVELR</sequence>
<protein>
    <submittedName>
        <fullName evidence="3">Uncharacterized protein</fullName>
    </submittedName>
</protein>
<evidence type="ECO:0000256" key="2">
    <source>
        <dbReference type="ARBA" id="ARBA00022483"/>
    </source>
</evidence>
<dbReference type="InterPro" id="IPR015943">
    <property type="entry name" value="WD40/YVTN_repeat-like_dom_sf"/>
</dbReference>
<evidence type="ECO:0000256" key="1">
    <source>
        <dbReference type="ARBA" id="ARBA00008070"/>
    </source>
</evidence>
<dbReference type="GO" id="GO:0045159">
    <property type="term" value="F:myosin II binding"/>
    <property type="evidence" value="ECO:0007669"/>
    <property type="project" value="TreeGrafter"/>
</dbReference>
<organism evidence="3 4">
    <name type="scientific">Trifolium medium</name>
    <dbReference type="NCBI Taxonomy" id="97028"/>
    <lineage>
        <taxon>Eukaryota</taxon>
        <taxon>Viridiplantae</taxon>
        <taxon>Streptophyta</taxon>
        <taxon>Embryophyta</taxon>
        <taxon>Tracheophyta</taxon>
        <taxon>Spermatophyta</taxon>
        <taxon>Magnoliopsida</taxon>
        <taxon>eudicotyledons</taxon>
        <taxon>Gunneridae</taxon>
        <taxon>Pentapetalae</taxon>
        <taxon>rosids</taxon>
        <taxon>fabids</taxon>
        <taxon>Fabales</taxon>
        <taxon>Fabaceae</taxon>
        <taxon>Papilionoideae</taxon>
        <taxon>50 kb inversion clade</taxon>
        <taxon>NPAAA clade</taxon>
        <taxon>Hologalegina</taxon>
        <taxon>IRL clade</taxon>
        <taxon>Trifolieae</taxon>
        <taxon>Trifolium</taxon>
    </lineage>
</organism>
<dbReference type="GO" id="GO:0005737">
    <property type="term" value="C:cytoplasm"/>
    <property type="evidence" value="ECO:0007669"/>
    <property type="project" value="TreeGrafter"/>
</dbReference>
<proteinExistence type="inferred from homology"/>